<feature type="binding site" evidence="11">
    <location>
        <begin position="188"/>
        <end position="193"/>
    </location>
    <ligand>
        <name>UTP</name>
        <dbReference type="ChEBI" id="CHEBI:46398"/>
    </ligand>
</feature>
<comment type="activity regulation">
    <text evidence="11">Allosterically activated by GTP, when glutamine is the substrate; GTP has no effect on the reaction when ammonia is the substrate. The allosteric effector GTP functions by stabilizing the protein conformation that binds the tetrahedral intermediate(s) formed during glutamine hydrolysis. Inhibited by the product CTP, via allosteric rather than competitive inhibition.</text>
</comment>
<comment type="catalytic activity">
    <reaction evidence="11">
        <text>UTP + NH4(+) + ATP = CTP + ADP + phosphate + 2 H(+)</text>
        <dbReference type="Rhea" id="RHEA:16597"/>
        <dbReference type="ChEBI" id="CHEBI:15378"/>
        <dbReference type="ChEBI" id="CHEBI:28938"/>
        <dbReference type="ChEBI" id="CHEBI:30616"/>
        <dbReference type="ChEBI" id="CHEBI:37563"/>
        <dbReference type="ChEBI" id="CHEBI:43474"/>
        <dbReference type="ChEBI" id="CHEBI:46398"/>
        <dbReference type="ChEBI" id="CHEBI:456216"/>
    </reaction>
</comment>
<organism evidence="14 15">
    <name type="scientific">Candidatus Zymogenus saltonus</name>
    <dbReference type="NCBI Taxonomy" id="2844893"/>
    <lineage>
        <taxon>Bacteria</taxon>
        <taxon>Deltaproteobacteria</taxon>
        <taxon>Candidatus Zymogenia</taxon>
        <taxon>Candidatus Zymogeniales</taxon>
        <taxon>Candidatus Zymogenaceae</taxon>
        <taxon>Candidatus Zymogenus</taxon>
    </lineage>
</organism>
<accession>A0A9D8PQ53</accession>
<keyword evidence="3 11" id="KW-0436">Ligase</keyword>
<comment type="function">
    <text evidence="11">Catalyzes the ATP-dependent amination of UTP to CTP with either L-glutamine or ammonia as the source of nitrogen. Regulates intracellular CTP levels through interactions with the four ribonucleotide triphosphates.</text>
</comment>
<dbReference type="CDD" id="cd03113">
    <property type="entry name" value="CTPS_N"/>
    <property type="match status" value="1"/>
</dbReference>
<dbReference type="PROSITE" id="PS51273">
    <property type="entry name" value="GATASE_TYPE_1"/>
    <property type="match status" value="1"/>
</dbReference>
<dbReference type="SUPFAM" id="SSF52317">
    <property type="entry name" value="Class I glutamine amidotransferase-like"/>
    <property type="match status" value="1"/>
</dbReference>
<comment type="caution">
    <text evidence="11">Lacks conserved residue(s) required for the propagation of feature annotation.</text>
</comment>
<dbReference type="InterPro" id="IPR029062">
    <property type="entry name" value="Class_I_gatase-like"/>
</dbReference>
<dbReference type="Pfam" id="PF00117">
    <property type="entry name" value="GATase"/>
    <property type="match status" value="1"/>
</dbReference>
<dbReference type="FunFam" id="3.40.50.880:FF:000002">
    <property type="entry name" value="CTP synthase"/>
    <property type="match status" value="1"/>
</dbReference>
<dbReference type="InterPro" id="IPR017456">
    <property type="entry name" value="CTP_synthase_N"/>
</dbReference>
<evidence type="ECO:0000313" key="15">
    <source>
        <dbReference type="Proteomes" id="UP000809273"/>
    </source>
</evidence>
<reference evidence="14" key="1">
    <citation type="journal article" date="2021" name="Environ. Microbiol.">
        <title>Genomic characterization of three novel Desulfobacterota classes expand the metabolic and phylogenetic diversity of the phylum.</title>
        <authorList>
            <person name="Murphy C.L."/>
            <person name="Biggerstaff J."/>
            <person name="Eichhorn A."/>
            <person name="Ewing E."/>
            <person name="Shahan R."/>
            <person name="Soriano D."/>
            <person name="Stewart S."/>
            <person name="VanMol K."/>
            <person name="Walker R."/>
            <person name="Walters P."/>
            <person name="Elshahed M.S."/>
            <person name="Youssef N.H."/>
        </authorList>
    </citation>
    <scope>NUCLEOTIDE SEQUENCE</scope>
    <source>
        <strain evidence="14">Zod_Metabat.24</strain>
    </source>
</reference>
<gene>
    <name evidence="11" type="primary">pyrG</name>
    <name evidence="14" type="ORF">JW984_10755</name>
</gene>
<evidence type="ECO:0000256" key="9">
    <source>
        <dbReference type="ARBA" id="ARBA00022975"/>
    </source>
</evidence>
<dbReference type="AlphaFoldDB" id="A0A9D8PQ53"/>
<dbReference type="GO" id="GO:0003883">
    <property type="term" value="F:CTP synthase activity"/>
    <property type="evidence" value="ECO:0007669"/>
    <property type="project" value="UniProtKB-UniRule"/>
</dbReference>
<comment type="catalytic activity">
    <reaction evidence="10 11">
        <text>UTP + L-glutamine + ATP + H2O = CTP + L-glutamate + ADP + phosphate + 2 H(+)</text>
        <dbReference type="Rhea" id="RHEA:26426"/>
        <dbReference type="ChEBI" id="CHEBI:15377"/>
        <dbReference type="ChEBI" id="CHEBI:15378"/>
        <dbReference type="ChEBI" id="CHEBI:29985"/>
        <dbReference type="ChEBI" id="CHEBI:30616"/>
        <dbReference type="ChEBI" id="CHEBI:37563"/>
        <dbReference type="ChEBI" id="CHEBI:43474"/>
        <dbReference type="ChEBI" id="CHEBI:46398"/>
        <dbReference type="ChEBI" id="CHEBI:58359"/>
        <dbReference type="ChEBI" id="CHEBI:456216"/>
        <dbReference type="EC" id="6.3.4.2"/>
    </reaction>
</comment>
<feature type="domain" description="CTP synthase N-terminal" evidence="13">
    <location>
        <begin position="5"/>
        <end position="267"/>
    </location>
</feature>
<feature type="binding site" evidence="11">
    <location>
        <position position="73"/>
    </location>
    <ligand>
        <name>Mg(2+)</name>
        <dbReference type="ChEBI" id="CHEBI:18420"/>
    </ligand>
</feature>
<feature type="binding site" evidence="11">
    <location>
        <position position="405"/>
    </location>
    <ligand>
        <name>L-glutamine</name>
        <dbReference type="ChEBI" id="CHEBI:58359"/>
    </ligand>
</feature>
<comment type="catalytic activity">
    <reaction evidence="11">
        <text>L-glutamine + H2O = L-glutamate + NH4(+)</text>
        <dbReference type="Rhea" id="RHEA:15889"/>
        <dbReference type="ChEBI" id="CHEBI:15377"/>
        <dbReference type="ChEBI" id="CHEBI:28938"/>
        <dbReference type="ChEBI" id="CHEBI:29985"/>
        <dbReference type="ChEBI" id="CHEBI:58359"/>
    </reaction>
</comment>
<dbReference type="GO" id="GO:0005524">
    <property type="term" value="F:ATP binding"/>
    <property type="evidence" value="ECO:0007669"/>
    <property type="project" value="UniProtKB-KW"/>
</dbReference>
<evidence type="ECO:0000256" key="11">
    <source>
        <dbReference type="HAMAP-Rule" id="MF_01227"/>
    </source>
</evidence>
<dbReference type="Gene3D" id="3.40.50.880">
    <property type="match status" value="1"/>
</dbReference>
<comment type="miscellaneous">
    <text evidence="11">CTPSs have evolved a hybrid strategy for distinguishing between UTP and CTP. The overlapping regions of the product feedback inhibitory and substrate sites recognize a common feature in both compounds, the triphosphate moiety. To differentiate isosteric substrate and product pyrimidine rings, an additional pocket far from the expected kinase/ligase catalytic site, specifically recognizes the cytosine and ribose portions of the product inhibitor.</text>
</comment>
<evidence type="ECO:0000256" key="1">
    <source>
        <dbReference type="ARBA" id="ARBA00005171"/>
    </source>
</evidence>
<feature type="binding site" evidence="11">
    <location>
        <position position="224"/>
    </location>
    <ligand>
        <name>UTP</name>
        <dbReference type="ChEBI" id="CHEBI:46398"/>
    </ligand>
</feature>
<evidence type="ECO:0000256" key="7">
    <source>
        <dbReference type="ARBA" id="ARBA00022842"/>
    </source>
</evidence>
<dbReference type="SUPFAM" id="SSF52540">
    <property type="entry name" value="P-loop containing nucleoside triphosphate hydrolases"/>
    <property type="match status" value="1"/>
</dbReference>
<feature type="active site" evidence="11">
    <location>
        <position position="509"/>
    </location>
</feature>
<feature type="binding site" evidence="11">
    <location>
        <begin position="148"/>
        <end position="150"/>
    </location>
    <ligand>
        <name>CTP</name>
        <dbReference type="ChEBI" id="CHEBI:37563"/>
        <note>allosteric inhibitor</note>
    </ligand>
</feature>
<feature type="binding site" evidence="11">
    <location>
        <begin position="382"/>
        <end position="385"/>
    </location>
    <ligand>
        <name>L-glutamine</name>
        <dbReference type="ChEBI" id="CHEBI:58359"/>
    </ligand>
</feature>
<comment type="similarity">
    <text evidence="2 11">Belongs to the CTP synthase family.</text>
</comment>
<keyword evidence="9 11" id="KW-0665">Pyrimidine biosynthesis</keyword>
<evidence type="ECO:0000313" key="14">
    <source>
        <dbReference type="EMBL" id="MBN1573662.1"/>
    </source>
</evidence>
<dbReference type="PANTHER" id="PTHR11550">
    <property type="entry name" value="CTP SYNTHASE"/>
    <property type="match status" value="1"/>
</dbReference>
<dbReference type="GO" id="GO:0019856">
    <property type="term" value="P:pyrimidine nucleobase biosynthetic process"/>
    <property type="evidence" value="ECO:0007669"/>
    <property type="project" value="TreeGrafter"/>
</dbReference>
<protein>
    <recommendedName>
        <fullName evidence="11">CTP synthase</fullName>
        <ecNumber evidence="11">6.3.4.2</ecNumber>
    </recommendedName>
    <alternativeName>
        <fullName evidence="11">Cytidine 5'-triphosphate synthase</fullName>
    </alternativeName>
    <alternativeName>
        <fullName evidence="11">Cytidine triphosphate synthetase</fullName>
        <shortName evidence="11">CTP synthetase</shortName>
        <shortName evidence="11">CTPS</shortName>
    </alternativeName>
    <alternativeName>
        <fullName evidence="11">UTP--ammonia ligase</fullName>
    </alternativeName>
</protein>
<feature type="binding site" evidence="11">
    <location>
        <position position="224"/>
    </location>
    <ligand>
        <name>CTP</name>
        <dbReference type="ChEBI" id="CHEBI:37563"/>
        <note>allosteric inhibitor</note>
    </ligand>
</feature>
<keyword evidence="8 11" id="KW-0315">Glutamine amidotransferase</keyword>
<proteinExistence type="inferred from homology"/>
<name>A0A9D8PQ53_9DELT</name>
<dbReference type="CDD" id="cd01746">
    <property type="entry name" value="GATase1_CTP_Synthase"/>
    <property type="match status" value="1"/>
</dbReference>
<reference evidence="14" key="2">
    <citation type="submission" date="2021-01" db="EMBL/GenBank/DDBJ databases">
        <authorList>
            <person name="Hahn C.R."/>
            <person name="Youssef N.H."/>
            <person name="Elshahed M."/>
        </authorList>
    </citation>
    <scope>NUCLEOTIDE SEQUENCE</scope>
    <source>
        <strain evidence="14">Zod_Metabat.24</strain>
    </source>
</reference>
<evidence type="ECO:0000256" key="2">
    <source>
        <dbReference type="ARBA" id="ARBA00007533"/>
    </source>
</evidence>
<evidence type="ECO:0000256" key="10">
    <source>
        <dbReference type="ARBA" id="ARBA00047781"/>
    </source>
</evidence>
<dbReference type="GO" id="GO:0046872">
    <property type="term" value="F:metal ion binding"/>
    <property type="evidence" value="ECO:0007669"/>
    <property type="project" value="UniProtKB-KW"/>
</dbReference>
<feature type="binding site" evidence="11">
    <location>
        <begin position="16"/>
        <end position="21"/>
    </location>
    <ligand>
        <name>ATP</name>
        <dbReference type="ChEBI" id="CHEBI:30616"/>
    </ligand>
</feature>
<comment type="pathway">
    <text evidence="1 11">Pyrimidine metabolism; CTP biosynthesis via de novo pathway; CTP from UDP: step 2/2.</text>
</comment>
<dbReference type="GO" id="GO:0005829">
    <property type="term" value="C:cytosol"/>
    <property type="evidence" value="ECO:0007669"/>
    <property type="project" value="TreeGrafter"/>
</dbReference>
<dbReference type="Gene3D" id="3.40.50.300">
    <property type="entry name" value="P-loop containing nucleotide triphosphate hydrolases"/>
    <property type="match status" value="1"/>
</dbReference>
<keyword evidence="6 11" id="KW-0067">ATP-binding</keyword>
<dbReference type="EC" id="6.3.4.2" evidence="11"/>
<comment type="subunit">
    <text evidence="11">Homotetramer.</text>
</comment>
<dbReference type="EMBL" id="JAFGIX010000054">
    <property type="protein sequence ID" value="MBN1573662.1"/>
    <property type="molecule type" value="Genomic_DNA"/>
</dbReference>
<evidence type="ECO:0000256" key="3">
    <source>
        <dbReference type="ARBA" id="ARBA00022598"/>
    </source>
</evidence>
<dbReference type="FunFam" id="3.40.50.300:FF:000009">
    <property type="entry name" value="CTP synthase"/>
    <property type="match status" value="1"/>
</dbReference>
<feature type="binding site" evidence="11">
    <location>
        <begin position="188"/>
        <end position="193"/>
    </location>
    <ligand>
        <name>CTP</name>
        <dbReference type="ChEBI" id="CHEBI:37563"/>
        <note>allosteric inhibitor</note>
    </ligand>
</feature>
<keyword evidence="7 11" id="KW-0460">Magnesium</keyword>
<feature type="region of interest" description="Amidoligase domain" evidence="11">
    <location>
        <begin position="1"/>
        <end position="267"/>
    </location>
</feature>
<evidence type="ECO:0000259" key="13">
    <source>
        <dbReference type="Pfam" id="PF06418"/>
    </source>
</evidence>
<dbReference type="Proteomes" id="UP000809273">
    <property type="component" value="Unassembled WGS sequence"/>
</dbReference>
<feature type="active site" description="Nucleophile; for glutamine hydrolysis" evidence="11">
    <location>
        <position position="381"/>
    </location>
</feature>
<evidence type="ECO:0000256" key="6">
    <source>
        <dbReference type="ARBA" id="ARBA00022840"/>
    </source>
</evidence>
<dbReference type="InterPro" id="IPR017926">
    <property type="entry name" value="GATASE"/>
</dbReference>
<dbReference type="GO" id="GO:0097268">
    <property type="term" value="C:cytoophidium"/>
    <property type="evidence" value="ECO:0007669"/>
    <property type="project" value="UniProtKB-ARBA"/>
</dbReference>
<evidence type="ECO:0000259" key="12">
    <source>
        <dbReference type="Pfam" id="PF00117"/>
    </source>
</evidence>
<dbReference type="InterPro" id="IPR033828">
    <property type="entry name" value="GATase1_CTP_Synthase"/>
</dbReference>
<feature type="domain" description="Glutamine amidotransferase" evidence="12">
    <location>
        <begin position="302"/>
        <end position="526"/>
    </location>
</feature>
<feature type="binding site" evidence="11">
    <location>
        <position position="242"/>
    </location>
    <ligand>
        <name>ATP</name>
        <dbReference type="ChEBI" id="CHEBI:30616"/>
    </ligand>
</feature>
<feature type="binding site" evidence="11">
    <location>
        <position position="15"/>
    </location>
    <ligand>
        <name>UTP</name>
        <dbReference type="ChEBI" id="CHEBI:46398"/>
    </ligand>
</feature>
<sequence length="530" mass="58535">MRRSKFIFVTGGVLSSLGKGLAAASIGALLESRGLTVTFLKLDPYINVDPGTMNPFQHGEVFVTDDGAETDLDLGHYERYTTAKMGQVNNITTGQIYDSVITKERRGEYLGGTVQVIPHITDEIKQNVINLANGVDTVIVEVGGTVGDIESLPFLEAIRQLRWDLGSENTLYIHLTLVPFISTAGEVKTKPTQHSVMKLREIGIQPDILLCRGEKELSLEIKKKIALFCNVQVESVISAVDVKNIYEVPILFNKQGLDDRIVEKLNMWTKAPDLSAWEEIVERAKNPRGEVTIAIVGKYVDLVESYKSLNEALVHGGIANNLKVNLDFVDAEEIEKKGPETLLKGADGILVPGGFGSRGIEGKITAAGYARENNIPYFGICLGMQLAVAEFMRKMCGHGDANSSEFNPGTSCPIVDLMPEQKNIDKLGGTMRLGAYKCVLTNDSLAFSAYKTSTISERHRHRYEFNNEYKDEVKEKGMVISGVNPKRNLVEIIEIPGLKWFLGCQFHPEFKSRPNDPHPLFVSFIEAAGR</sequence>
<dbReference type="NCBIfam" id="NF003792">
    <property type="entry name" value="PRK05380.1"/>
    <property type="match status" value="1"/>
</dbReference>
<feature type="binding site" evidence="11">
    <location>
        <position position="462"/>
    </location>
    <ligand>
        <name>L-glutamine</name>
        <dbReference type="ChEBI" id="CHEBI:58359"/>
    </ligand>
</feature>
<feature type="active site" evidence="11">
    <location>
        <position position="507"/>
    </location>
</feature>
<dbReference type="HAMAP" id="MF_01227">
    <property type="entry name" value="PyrG"/>
    <property type="match status" value="1"/>
</dbReference>
<dbReference type="Pfam" id="PF06418">
    <property type="entry name" value="CTP_synth_N"/>
    <property type="match status" value="1"/>
</dbReference>
<evidence type="ECO:0000256" key="4">
    <source>
        <dbReference type="ARBA" id="ARBA00022723"/>
    </source>
</evidence>
<dbReference type="InterPro" id="IPR027417">
    <property type="entry name" value="P-loop_NTPase"/>
</dbReference>
<keyword evidence="5 11" id="KW-0547">Nucleotide-binding</keyword>
<dbReference type="NCBIfam" id="TIGR00337">
    <property type="entry name" value="PyrG"/>
    <property type="match status" value="1"/>
</dbReference>
<feature type="binding site" evidence="11">
    <location>
        <position position="354"/>
    </location>
    <ligand>
        <name>L-glutamine</name>
        <dbReference type="ChEBI" id="CHEBI:58359"/>
    </ligand>
</feature>
<dbReference type="PANTHER" id="PTHR11550:SF0">
    <property type="entry name" value="CTP SYNTHASE-RELATED"/>
    <property type="match status" value="1"/>
</dbReference>
<evidence type="ECO:0000256" key="5">
    <source>
        <dbReference type="ARBA" id="ARBA00022741"/>
    </source>
</evidence>
<dbReference type="GO" id="GO:0042802">
    <property type="term" value="F:identical protein binding"/>
    <property type="evidence" value="ECO:0007669"/>
    <property type="project" value="TreeGrafter"/>
</dbReference>
<feature type="binding site" evidence="11">
    <location>
        <position position="141"/>
    </location>
    <ligand>
        <name>Mg(2+)</name>
        <dbReference type="ChEBI" id="CHEBI:18420"/>
    </ligand>
</feature>
<evidence type="ECO:0000256" key="8">
    <source>
        <dbReference type="ARBA" id="ARBA00022962"/>
    </source>
</evidence>
<dbReference type="InterPro" id="IPR004468">
    <property type="entry name" value="CTP_synthase"/>
</dbReference>
<keyword evidence="4 11" id="KW-0479">Metal-binding</keyword>
<feature type="binding site" evidence="11">
    <location>
        <position position="15"/>
    </location>
    <ligand>
        <name>CTP</name>
        <dbReference type="ChEBI" id="CHEBI:37563"/>
        <note>allosteric inhibitor</note>
    </ligand>
</feature>
<feature type="binding site" evidence="11">
    <location>
        <position position="73"/>
    </location>
    <ligand>
        <name>ATP</name>
        <dbReference type="ChEBI" id="CHEBI:30616"/>
    </ligand>
</feature>
<dbReference type="GO" id="GO:0044210">
    <property type="term" value="P:'de novo' CTP biosynthetic process"/>
    <property type="evidence" value="ECO:0007669"/>
    <property type="project" value="UniProtKB-UniRule"/>
</dbReference>
<comment type="caution">
    <text evidence="14">The sequence shown here is derived from an EMBL/GenBank/DDBJ whole genome shotgun (WGS) entry which is preliminary data.</text>
</comment>